<evidence type="ECO:0000256" key="1">
    <source>
        <dbReference type="SAM" id="MobiDB-lite"/>
    </source>
</evidence>
<reference evidence="2 3" key="1">
    <citation type="submission" date="2019-11" db="EMBL/GenBank/DDBJ databases">
        <authorList>
            <person name="Jiao W.-B."/>
            <person name="Schneeberger K."/>
        </authorList>
    </citation>
    <scope>NUCLEOTIDE SEQUENCE [LARGE SCALE GENOMIC DNA]</scope>
    <source>
        <strain evidence="3">cv. An-1</strain>
    </source>
</reference>
<evidence type="ECO:0000313" key="3">
    <source>
        <dbReference type="Proteomes" id="UP000426265"/>
    </source>
</evidence>
<protein>
    <submittedName>
        <fullName evidence="2">Uncharacterized protein</fullName>
    </submittedName>
</protein>
<dbReference type="EMBL" id="CACRSJ010000031">
    <property type="protein sequence ID" value="VYS44578.1"/>
    <property type="molecule type" value="Genomic_DNA"/>
</dbReference>
<dbReference type="Proteomes" id="UP000426265">
    <property type="component" value="Unassembled WGS sequence"/>
</dbReference>
<evidence type="ECO:0000313" key="2">
    <source>
        <dbReference type="EMBL" id="VYS44578.1"/>
    </source>
</evidence>
<feature type="region of interest" description="Disordered" evidence="1">
    <location>
        <begin position="30"/>
        <end position="109"/>
    </location>
</feature>
<proteinExistence type="predicted"/>
<accession>A0A654E5M3</accession>
<name>A0A654E5M3_ARATH</name>
<sequence length="109" mass="12475">MFPRSPKVDEERRRKAKICAQGFALAYWNSSQNEPAPMEAEEQQHSAEHHHHSAELTQQTPEDPPASHSPLEQAKNRASSSDSISYAEYPSRVWRNSTKTKRMSGEELR</sequence>
<organism evidence="2 3">
    <name type="scientific">Arabidopsis thaliana</name>
    <name type="common">Mouse-ear cress</name>
    <dbReference type="NCBI Taxonomy" id="3702"/>
    <lineage>
        <taxon>Eukaryota</taxon>
        <taxon>Viridiplantae</taxon>
        <taxon>Streptophyta</taxon>
        <taxon>Embryophyta</taxon>
        <taxon>Tracheophyta</taxon>
        <taxon>Spermatophyta</taxon>
        <taxon>Magnoliopsida</taxon>
        <taxon>eudicotyledons</taxon>
        <taxon>Gunneridae</taxon>
        <taxon>Pentapetalae</taxon>
        <taxon>rosids</taxon>
        <taxon>malvids</taxon>
        <taxon>Brassicales</taxon>
        <taxon>Brassicaceae</taxon>
        <taxon>Camelineae</taxon>
        <taxon>Arabidopsis</taxon>
    </lineage>
</organism>
<gene>
    <name evidence="2" type="ORF">AN1_LOCUS88</name>
</gene>
<dbReference type="AlphaFoldDB" id="A0A654E5M3"/>